<dbReference type="Pfam" id="PF13302">
    <property type="entry name" value="Acetyltransf_3"/>
    <property type="match status" value="1"/>
</dbReference>
<dbReference type="Proteomes" id="UP001166293">
    <property type="component" value="Unassembled WGS sequence"/>
</dbReference>
<proteinExistence type="predicted"/>
<dbReference type="PANTHER" id="PTHR43792">
    <property type="entry name" value="GNAT FAMILY, PUTATIVE (AFU_ORTHOLOGUE AFUA_3G00765)-RELATED-RELATED"/>
    <property type="match status" value="1"/>
</dbReference>
<reference evidence="2" key="1">
    <citation type="submission" date="2021-06" db="EMBL/GenBank/DDBJ databases">
        <title>Thalassococcus sp. CAU 1522 isolated from sea sand, Republic of Korea.</title>
        <authorList>
            <person name="Kim W."/>
        </authorList>
    </citation>
    <scope>NUCLEOTIDE SEQUENCE</scope>
    <source>
        <strain evidence="2">CAU 1522</strain>
    </source>
</reference>
<accession>A0ABS6N6S0</accession>
<comment type="caution">
    <text evidence="2">The sequence shown here is derived from an EMBL/GenBank/DDBJ whole genome shotgun (WGS) entry which is preliminary data.</text>
</comment>
<organism evidence="2 3">
    <name type="scientific">Thalassococcus arenae</name>
    <dbReference type="NCBI Taxonomy" id="2851652"/>
    <lineage>
        <taxon>Bacteria</taxon>
        <taxon>Pseudomonadati</taxon>
        <taxon>Pseudomonadota</taxon>
        <taxon>Alphaproteobacteria</taxon>
        <taxon>Rhodobacterales</taxon>
        <taxon>Roseobacteraceae</taxon>
        <taxon>Thalassococcus</taxon>
    </lineage>
</organism>
<keyword evidence="3" id="KW-1185">Reference proteome</keyword>
<protein>
    <submittedName>
        <fullName evidence="2">GNAT family N-acetyltransferase</fullName>
    </submittedName>
</protein>
<dbReference type="InterPro" id="IPR051531">
    <property type="entry name" value="N-acetyltransferase"/>
</dbReference>
<dbReference type="InterPro" id="IPR000182">
    <property type="entry name" value="GNAT_dom"/>
</dbReference>
<evidence type="ECO:0000313" key="3">
    <source>
        <dbReference type="Proteomes" id="UP001166293"/>
    </source>
</evidence>
<name>A0ABS6N6S0_9RHOB</name>
<feature type="domain" description="N-acetyltransferase" evidence="1">
    <location>
        <begin position="10"/>
        <end position="145"/>
    </location>
</feature>
<gene>
    <name evidence="2" type="ORF">KUH32_08045</name>
</gene>
<dbReference type="EMBL" id="JAHRWL010000001">
    <property type="protein sequence ID" value="MBV2359722.1"/>
    <property type="molecule type" value="Genomic_DNA"/>
</dbReference>
<dbReference type="PANTHER" id="PTHR43792:SF1">
    <property type="entry name" value="N-ACETYLTRANSFERASE DOMAIN-CONTAINING PROTEIN"/>
    <property type="match status" value="1"/>
</dbReference>
<evidence type="ECO:0000259" key="1">
    <source>
        <dbReference type="Pfam" id="PF13302"/>
    </source>
</evidence>
<evidence type="ECO:0000313" key="2">
    <source>
        <dbReference type="EMBL" id="MBV2359722.1"/>
    </source>
</evidence>
<sequence>MTTHLLTTDRLVLRVPSSADRACYDAFYAVSDLTVGGYRGGRDAAEVDAILRRDIDHWARHGFGMFLIEARNTGQFQGGTGLYLPKGWPTPELTWWLMPAVRGTGVATEASLAVIDWAHDVLNWSRVETMMRDENAPARALANRLAQRCGGRRDRRETLPDGVARDIYVLSERAAA</sequence>
<dbReference type="RefSeq" id="WP_217777518.1">
    <property type="nucleotide sequence ID" value="NZ_JAHRWL010000001.1"/>
</dbReference>